<organism evidence="1 2">
    <name type="scientific">Sphaerodactylus townsendi</name>
    <dbReference type="NCBI Taxonomy" id="933632"/>
    <lineage>
        <taxon>Eukaryota</taxon>
        <taxon>Metazoa</taxon>
        <taxon>Chordata</taxon>
        <taxon>Craniata</taxon>
        <taxon>Vertebrata</taxon>
        <taxon>Euteleostomi</taxon>
        <taxon>Lepidosauria</taxon>
        <taxon>Squamata</taxon>
        <taxon>Bifurcata</taxon>
        <taxon>Gekkota</taxon>
        <taxon>Sphaerodactylidae</taxon>
        <taxon>Sphaerodactylus</taxon>
    </lineage>
</organism>
<comment type="caution">
    <text evidence="1">The sequence shown here is derived from an EMBL/GenBank/DDBJ whole genome shotgun (WGS) entry which is preliminary data.</text>
</comment>
<reference evidence="1" key="1">
    <citation type="submission" date="2021-08" db="EMBL/GenBank/DDBJ databases">
        <title>The first chromosome-level gecko genome reveals the dynamic sex chromosomes of Neotropical dwarf geckos (Sphaerodactylidae: Sphaerodactylus).</title>
        <authorList>
            <person name="Pinto B.J."/>
            <person name="Keating S.E."/>
            <person name="Gamble T."/>
        </authorList>
    </citation>
    <scope>NUCLEOTIDE SEQUENCE</scope>
    <source>
        <strain evidence="1">TG3544</strain>
    </source>
</reference>
<gene>
    <name evidence="1" type="primary">ARAP2_1</name>
    <name evidence="1" type="ORF">K3G42_007854</name>
</gene>
<evidence type="ECO:0000313" key="2">
    <source>
        <dbReference type="Proteomes" id="UP000827872"/>
    </source>
</evidence>
<evidence type="ECO:0000313" key="1">
    <source>
        <dbReference type="EMBL" id="KAH7988110.1"/>
    </source>
</evidence>
<proteinExistence type="predicted"/>
<dbReference type="Proteomes" id="UP000827872">
    <property type="component" value="Linkage Group LG10"/>
</dbReference>
<keyword evidence="2" id="KW-1185">Reference proteome</keyword>
<name>A0ACB8E712_9SAUR</name>
<sequence>MPFQTKGQTSEEVNVIEDLIINHVHLFDVHEDQVKQMDIENSFITKWKDTQVSQAGDMLVEVYVERKEPDCSAIIKVSPMMEAGELTSDILGIKNITPHQDDKWAAFEVIENGELG</sequence>
<dbReference type="EMBL" id="CM037623">
    <property type="protein sequence ID" value="KAH7988110.1"/>
    <property type="molecule type" value="Genomic_DNA"/>
</dbReference>
<protein>
    <submittedName>
        <fullName evidence="1">Arf-GAP with Rho-GAP domain, ANK repeat and PH domain-containing protein 2</fullName>
    </submittedName>
</protein>
<accession>A0ACB8E712</accession>